<dbReference type="InterPro" id="IPR008253">
    <property type="entry name" value="Marvel"/>
</dbReference>
<feature type="chain" id="PRO_5013815879" evidence="9">
    <location>
        <begin position="32"/>
        <end position="213"/>
    </location>
</feature>
<dbReference type="Pfam" id="PF01284">
    <property type="entry name" value="MARVEL"/>
    <property type="match status" value="1"/>
</dbReference>
<comment type="caution">
    <text evidence="11">The sequence shown here is derived from an EMBL/GenBank/DDBJ whole genome shotgun (WGS) entry which is preliminary data.</text>
</comment>
<feature type="region of interest" description="Disordered" evidence="7">
    <location>
        <begin position="173"/>
        <end position="213"/>
    </location>
</feature>
<evidence type="ECO:0000256" key="5">
    <source>
        <dbReference type="ARBA" id="ARBA00023136"/>
    </source>
</evidence>
<protein>
    <submittedName>
        <fullName evidence="11">Putative synaptogyrin-3</fullName>
    </submittedName>
</protein>
<evidence type="ECO:0000256" key="4">
    <source>
        <dbReference type="ARBA" id="ARBA00022989"/>
    </source>
</evidence>
<dbReference type="STRING" id="307972.A0A2G8L643"/>
<evidence type="ECO:0000313" key="12">
    <source>
        <dbReference type="Proteomes" id="UP000230750"/>
    </source>
</evidence>
<dbReference type="PANTHER" id="PTHR10838:SF20">
    <property type="entry name" value="SYNAPTOGYRIN"/>
    <property type="match status" value="1"/>
</dbReference>
<evidence type="ECO:0000259" key="10">
    <source>
        <dbReference type="PROSITE" id="PS51225"/>
    </source>
</evidence>
<evidence type="ECO:0000313" key="11">
    <source>
        <dbReference type="EMBL" id="PIK55708.1"/>
    </source>
</evidence>
<keyword evidence="12" id="KW-1185">Reference proteome</keyword>
<feature type="transmembrane region" description="Helical" evidence="8">
    <location>
        <begin position="133"/>
        <end position="152"/>
    </location>
</feature>
<gene>
    <name evidence="11" type="ORF">BSL78_07368</name>
</gene>
<dbReference type="OrthoDB" id="10041611at2759"/>
<keyword evidence="4 8" id="KW-1133">Transmembrane helix</keyword>
<feature type="signal peptide" evidence="9">
    <location>
        <begin position="1"/>
        <end position="31"/>
    </location>
</feature>
<evidence type="ECO:0000256" key="6">
    <source>
        <dbReference type="PROSITE-ProRule" id="PRU00581"/>
    </source>
</evidence>
<dbReference type="Proteomes" id="UP000230750">
    <property type="component" value="Unassembled WGS sequence"/>
</dbReference>
<evidence type="ECO:0000256" key="1">
    <source>
        <dbReference type="ARBA" id="ARBA00004141"/>
    </source>
</evidence>
<dbReference type="InterPro" id="IPR016579">
    <property type="entry name" value="Synaptogyrin"/>
</dbReference>
<feature type="transmembrane region" description="Helical" evidence="8">
    <location>
        <begin position="89"/>
        <end position="113"/>
    </location>
</feature>
<dbReference type="PANTHER" id="PTHR10838">
    <property type="entry name" value="SYNAPTOGYRIN"/>
    <property type="match status" value="1"/>
</dbReference>
<proteinExistence type="inferred from homology"/>
<evidence type="ECO:0000256" key="7">
    <source>
        <dbReference type="SAM" id="MobiDB-lite"/>
    </source>
</evidence>
<evidence type="ECO:0000256" key="3">
    <source>
        <dbReference type="ARBA" id="ARBA00022692"/>
    </source>
</evidence>
<evidence type="ECO:0000256" key="8">
    <source>
        <dbReference type="SAM" id="Phobius"/>
    </source>
</evidence>
<sequence>MTVLISHCNIKYCRSLHIFLLFALIQFSCLAAGAHYKLNGKTQCVLKDGTGPCGFLVFIGVMAFLETMVFLAVDAVFDNWSNINHRKYAVMADMGFSAAWVFFWFLAFCINVASWKKTTIEIPHGGGKIGTAIAFSFFSIFTWGGLAVMAFFRYRQGSETAFAPSFESSVPNIPPANPYPSDVAQPPRDNYQQPPFSEGGMSEKTPQYQPPTY</sequence>
<keyword evidence="9" id="KW-0732">Signal</keyword>
<dbReference type="GO" id="GO:0030672">
    <property type="term" value="C:synaptic vesicle membrane"/>
    <property type="evidence" value="ECO:0007669"/>
    <property type="project" value="TreeGrafter"/>
</dbReference>
<evidence type="ECO:0000256" key="9">
    <source>
        <dbReference type="SAM" id="SignalP"/>
    </source>
</evidence>
<dbReference type="PROSITE" id="PS51225">
    <property type="entry name" value="MARVEL"/>
    <property type="match status" value="1"/>
</dbReference>
<feature type="domain" description="MARVEL" evidence="10">
    <location>
        <begin position="12"/>
        <end position="155"/>
    </location>
</feature>
<keyword evidence="3 6" id="KW-0812">Transmembrane</keyword>
<feature type="transmembrane region" description="Helical" evidence="8">
    <location>
        <begin position="55"/>
        <end position="77"/>
    </location>
</feature>
<accession>A0A2G8L643</accession>
<comment type="similarity">
    <text evidence="2">Belongs to the synaptogyrin family.</text>
</comment>
<organism evidence="11 12">
    <name type="scientific">Stichopus japonicus</name>
    <name type="common">Sea cucumber</name>
    <dbReference type="NCBI Taxonomy" id="307972"/>
    <lineage>
        <taxon>Eukaryota</taxon>
        <taxon>Metazoa</taxon>
        <taxon>Echinodermata</taxon>
        <taxon>Eleutherozoa</taxon>
        <taxon>Echinozoa</taxon>
        <taxon>Holothuroidea</taxon>
        <taxon>Aspidochirotacea</taxon>
        <taxon>Aspidochirotida</taxon>
        <taxon>Stichopodidae</taxon>
        <taxon>Apostichopus</taxon>
    </lineage>
</organism>
<comment type="subcellular location">
    <subcellularLocation>
        <location evidence="1">Membrane</location>
        <topology evidence="1">Multi-pass membrane protein</topology>
    </subcellularLocation>
</comment>
<dbReference type="EMBL" id="MRZV01000203">
    <property type="protein sequence ID" value="PIK55708.1"/>
    <property type="molecule type" value="Genomic_DNA"/>
</dbReference>
<evidence type="ECO:0000256" key="2">
    <source>
        <dbReference type="ARBA" id="ARBA00010252"/>
    </source>
</evidence>
<name>A0A2G8L643_STIJA</name>
<keyword evidence="5 6" id="KW-0472">Membrane</keyword>
<dbReference type="GO" id="GO:0031594">
    <property type="term" value="C:neuromuscular junction"/>
    <property type="evidence" value="ECO:0007669"/>
    <property type="project" value="TreeGrafter"/>
</dbReference>
<reference evidence="11 12" key="1">
    <citation type="journal article" date="2017" name="PLoS Biol.">
        <title>The sea cucumber genome provides insights into morphological evolution and visceral regeneration.</title>
        <authorList>
            <person name="Zhang X."/>
            <person name="Sun L."/>
            <person name="Yuan J."/>
            <person name="Sun Y."/>
            <person name="Gao Y."/>
            <person name="Zhang L."/>
            <person name="Li S."/>
            <person name="Dai H."/>
            <person name="Hamel J.F."/>
            <person name="Liu C."/>
            <person name="Yu Y."/>
            <person name="Liu S."/>
            <person name="Lin W."/>
            <person name="Guo K."/>
            <person name="Jin S."/>
            <person name="Xu P."/>
            <person name="Storey K.B."/>
            <person name="Huan P."/>
            <person name="Zhang T."/>
            <person name="Zhou Y."/>
            <person name="Zhang J."/>
            <person name="Lin C."/>
            <person name="Li X."/>
            <person name="Xing L."/>
            <person name="Huo D."/>
            <person name="Sun M."/>
            <person name="Wang L."/>
            <person name="Mercier A."/>
            <person name="Li F."/>
            <person name="Yang H."/>
            <person name="Xiang J."/>
        </authorList>
    </citation>
    <scope>NUCLEOTIDE SEQUENCE [LARGE SCALE GENOMIC DNA]</scope>
    <source>
        <strain evidence="11">Shaxun</strain>
        <tissue evidence="11">Muscle</tissue>
    </source>
</reference>
<dbReference type="AlphaFoldDB" id="A0A2G8L643"/>